<dbReference type="Proteomes" id="UP001459277">
    <property type="component" value="Unassembled WGS sequence"/>
</dbReference>
<organism evidence="4 5">
    <name type="scientific">Lithocarpus litseifolius</name>
    <dbReference type="NCBI Taxonomy" id="425828"/>
    <lineage>
        <taxon>Eukaryota</taxon>
        <taxon>Viridiplantae</taxon>
        <taxon>Streptophyta</taxon>
        <taxon>Embryophyta</taxon>
        <taxon>Tracheophyta</taxon>
        <taxon>Spermatophyta</taxon>
        <taxon>Magnoliopsida</taxon>
        <taxon>eudicotyledons</taxon>
        <taxon>Gunneridae</taxon>
        <taxon>Pentapetalae</taxon>
        <taxon>rosids</taxon>
        <taxon>fabids</taxon>
        <taxon>Fagales</taxon>
        <taxon>Fagaceae</taxon>
        <taxon>Lithocarpus</taxon>
    </lineage>
</organism>
<protein>
    <recommendedName>
        <fullName evidence="3">Disease resistance protein winged helix domain-containing protein</fullName>
    </recommendedName>
</protein>
<dbReference type="GO" id="GO:0043531">
    <property type="term" value="F:ADP binding"/>
    <property type="evidence" value="ECO:0007669"/>
    <property type="project" value="InterPro"/>
</dbReference>
<name>A0AAW2DWC5_9ROSI</name>
<dbReference type="GO" id="GO:0098542">
    <property type="term" value="P:defense response to other organism"/>
    <property type="evidence" value="ECO:0007669"/>
    <property type="project" value="TreeGrafter"/>
</dbReference>
<dbReference type="AlphaFoldDB" id="A0AAW2DWC5"/>
<sequence>MGGPCPLELETLGRHIVESCGGLPLANVELGGLLVNKEKTHRTWSKLTGHVNWNMEDVAEDCLEELIDRILIQVATKRLDGGVKTCCIHDLLRDLCISESIEGKFPKVRSDVNFSAMSKSRRIFIQYANYPYISSSPCEPSNSCSIIGFGGVVKLQNPPDESYLEWLRKSNKLVQVIEFRNLSIHCLISKSIENLIFLSYAALIGFTGPLSAIGSILTGIDYIGLDHVMVFANGGLLPSFGRIIKRAVRLETRKGSYGVAVGVVFAAMCLTFTKLVCLHTPYCNSSPEADR</sequence>
<dbReference type="PANTHER" id="PTHR23155:SF1205">
    <property type="entry name" value="DISEASE RESISTANCE PROTEIN RPM1"/>
    <property type="match status" value="1"/>
</dbReference>
<keyword evidence="2" id="KW-1133">Transmembrane helix</keyword>
<feature type="domain" description="Disease resistance protein winged helix" evidence="3">
    <location>
        <begin position="52"/>
        <end position="96"/>
    </location>
</feature>
<evidence type="ECO:0000256" key="2">
    <source>
        <dbReference type="SAM" id="Phobius"/>
    </source>
</evidence>
<keyword evidence="2" id="KW-0472">Membrane</keyword>
<dbReference type="Pfam" id="PF23559">
    <property type="entry name" value="WHD_DRP"/>
    <property type="match status" value="1"/>
</dbReference>
<proteinExistence type="predicted"/>
<dbReference type="PANTHER" id="PTHR23155">
    <property type="entry name" value="DISEASE RESISTANCE PROTEIN RP"/>
    <property type="match status" value="1"/>
</dbReference>
<feature type="transmembrane region" description="Helical" evidence="2">
    <location>
        <begin position="256"/>
        <end position="276"/>
    </location>
</feature>
<keyword evidence="2" id="KW-0812">Transmembrane</keyword>
<accession>A0AAW2DWC5</accession>
<dbReference type="Gene3D" id="1.10.10.10">
    <property type="entry name" value="Winged helix-like DNA-binding domain superfamily/Winged helix DNA-binding domain"/>
    <property type="match status" value="1"/>
</dbReference>
<keyword evidence="5" id="KW-1185">Reference proteome</keyword>
<dbReference type="EMBL" id="JAZDWU010000001">
    <property type="protein sequence ID" value="KAL0015060.1"/>
    <property type="molecule type" value="Genomic_DNA"/>
</dbReference>
<dbReference type="InterPro" id="IPR036388">
    <property type="entry name" value="WH-like_DNA-bd_sf"/>
</dbReference>
<dbReference type="InterPro" id="IPR044974">
    <property type="entry name" value="Disease_R_plants"/>
</dbReference>
<evidence type="ECO:0000313" key="5">
    <source>
        <dbReference type="Proteomes" id="UP001459277"/>
    </source>
</evidence>
<evidence type="ECO:0000313" key="4">
    <source>
        <dbReference type="EMBL" id="KAL0015060.1"/>
    </source>
</evidence>
<evidence type="ECO:0000259" key="3">
    <source>
        <dbReference type="Pfam" id="PF23559"/>
    </source>
</evidence>
<keyword evidence="1" id="KW-0677">Repeat</keyword>
<gene>
    <name evidence="4" type="ORF">SO802_002129</name>
</gene>
<reference evidence="4 5" key="1">
    <citation type="submission" date="2024-01" db="EMBL/GenBank/DDBJ databases">
        <title>A telomere-to-telomere, gap-free genome of sweet tea (Lithocarpus litseifolius).</title>
        <authorList>
            <person name="Zhou J."/>
        </authorList>
    </citation>
    <scope>NUCLEOTIDE SEQUENCE [LARGE SCALE GENOMIC DNA]</scope>
    <source>
        <strain evidence="4">Zhou-2022a</strain>
        <tissue evidence="4">Leaf</tissue>
    </source>
</reference>
<dbReference type="InterPro" id="IPR058922">
    <property type="entry name" value="WHD_DRP"/>
</dbReference>
<feature type="transmembrane region" description="Helical" evidence="2">
    <location>
        <begin position="195"/>
        <end position="217"/>
    </location>
</feature>
<feature type="transmembrane region" description="Helical" evidence="2">
    <location>
        <begin position="223"/>
        <end position="244"/>
    </location>
</feature>
<evidence type="ECO:0000256" key="1">
    <source>
        <dbReference type="ARBA" id="ARBA00022737"/>
    </source>
</evidence>
<comment type="caution">
    <text evidence="4">The sequence shown here is derived from an EMBL/GenBank/DDBJ whole genome shotgun (WGS) entry which is preliminary data.</text>
</comment>